<proteinExistence type="predicted"/>
<dbReference type="AlphaFoldDB" id="A0A7R8X823"/>
<dbReference type="Gene3D" id="2.120.10.80">
    <property type="entry name" value="Kelch-type beta propeller"/>
    <property type="match status" value="1"/>
</dbReference>
<gene>
    <name evidence="4" type="ORF">DSTB1V02_LOCUS5408</name>
</gene>
<feature type="region of interest" description="Disordered" evidence="3">
    <location>
        <begin position="166"/>
        <end position="232"/>
    </location>
</feature>
<evidence type="ECO:0000256" key="3">
    <source>
        <dbReference type="SAM" id="MobiDB-lite"/>
    </source>
</evidence>
<dbReference type="InterPro" id="IPR015915">
    <property type="entry name" value="Kelch-typ_b-propeller"/>
</dbReference>
<dbReference type="EMBL" id="CAJPEV010000879">
    <property type="protein sequence ID" value="CAG0889261.1"/>
    <property type="molecule type" value="Genomic_DNA"/>
</dbReference>
<feature type="compositionally biased region" description="Acidic residues" evidence="3">
    <location>
        <begin position="169"/>
        <end position="224"/>
    </location>
</feature>
<dbReference type="PANTHER" id="PTHR46344:SF27">
    <property type="entry name" value="KELCH REPEAT SUPERFAMILY PROTEIN"/>
    <property type="match status" value="1"/>
</dbReference>
<dbReference type="SUPFAM" id="SSF117281">
    <property type="entry name" value="Kelch motif"/>
    <property type="match status" value="1"/>
</dbReference>
<keyword evidence="2" id="KW-0677">Repeat</keyword>
<name>A0A7R8X823_9CRUS</name>
<organism evidence="4">
    <name type="scientific">Darwinula stevensoni</name>
    <dbReference type="NCBI Taxonomy" id="69355"/>
    <lineage>
        <taxon>Eukaryota</taxon>
        <taxon>Metazoa</taxon>
        <taxon>Ecdysozoa</taxon>
        <taxon>Arthropoda</taxon>
        <taxon>Crustacea</taxon>
        <taxon>Oligostraca</taxon>
        <taxon>Ostracoda</taxon>
        <taxon>Podocopa</taxon>
        <taxon>Podocopida</taxon>
        <taxon>Darwinulocopina</taxon>
        <taxon>Darwinuloidea</taxon>
        <taxon>Darwinulidae</taxon>
        <taxon>Darwinula</taxon>
    </lineage>
</organism>
<keyword evidence="5" id="KW-1185">Reference proteome</keyword>
<evidence type="ECO:0000313" key="4">
    <source>
        <dbReference type="EMBL" id="CAD7245535.1"/>
    </source>
</evidence>
<evidence type="ECO:0000313" key="5">
    <source>
        <dbReference type="Proteomes" id="UP000677054"/>
    </source>
</evidence>
<evidence type="ECO:0000256" key="2">
    <source>
        <dbReference type="ARBA" id="ARBA00022737"/>
    </source>
</evidence>
<dbReference type="EMBL" id="LR900396">
    <property type="protein sequence ID" value="CAD7245535.1"/>
    <property type="molecule type" value="Genomic_DNA"/>
</dbReference>
<dbReference type="OrthoDB" id="10006939at2759"/>
<dbReference type="PANTHER" id="PTHR46344">
    <property type="entry name" value="OS02G0202900 PROTEIN"/>
    <property type="match status" value="1"/>
</dbReference>
<evidence type="ECO:0000256" key="1">
    <source>
        <dbReference type="ARBA" id="ARBA00022441"/>
    </source>
</evidence>
<keyword evidence="1" id="KW-0880">Kelch repeat</keyword>
<sequence length="695" mass="77158">MDMCIMGINGGGQGNISHAVTDTVIPEPCEEYHISEYCSRKEECFKMHLCADFIMGACQGCKLNHDILDSQCEKLLKKAKVDLRQTRKDLCNLLKVKWAVNMDEIKKWKAERKEETKTCYATFPPVQSVTKMCYAHENLESCGNKGWKMFEDFITTENISKYIFSSHEGDDEEEEEEGDDEEEEQEGDDEEEEEEGDDEGEEEEGDDEEEEEKETFNVDIEENFESGGSRERNMWEDLIPAENIPKDIPSSYEGDDEEEEEEETFKFAIEDCDAVPVGFNSPVTTSEEEPEKVGFAFLGEGYNGAQGRLWNLSATVDILHHIQEAKRTLKVVKSRRGDRDGAKDEEILGGEYGEDRQRILREAVGRFRQGIGGQHPESVVALMGDERGWVGIGVLRPGPPKPSFLRVLDHTFQDASDGEEVKLWGGLGSCWGGMADRVFLFARKKTFVVEVDGETSWSLPDDRSISSLPFLSSPFHVSLSTCLVPCTVPGKGFYLFGGRSGDGKRSLSDAAMFLPEVGGGVWLSLPDLPKKMYGAAGTALKDGSFLIIGGRDGRKNKVLKTAYVFDPRKGKRYDPLTDMPEPAVAAAATVWKGTQVIVAGGITGKNGEEASSEVRVFDLRARAWETSSSSPWPCLRTPRWCLGLVKDTQDRVIALGGGKGLATPVRTLEALGEGGWKESRLPHALTGCFHPRDIL</sequence>
<accession>A0A7R8X823</accession>
<protein>
    <submittedName>
        <fullName evidence="4">Uncharacterized protein</fullName>
    </submittedName>
</protein>
<reference evidence="4" key="1">
    <citation type="submission" date="2020-11" db="EMBL/GenBank/DDBJ databases">
        <authorList>
            <person name="Tran Van P."/>
        </authorList>
    </citation>
    <scope>NUCLEOTIDE SEQUENCE</scope>
</reference>
<dbReference type="Proteomes" id="UP000677054">
    <property type="component" value="Unassembled WGS sequence"/>
</dbReference>